<dbReference type="InterPro" id="IPR003115">
    <property type="entry name" value="ParB_N"/>
</dbReference>
<comment type="caution">
    <text evidence="3">The sequence shown here is derived from an EMBL/GenBank/DDBJ whole genome shotgun (WGS) entry which is preliminary data.</text>
</comment>
<organism evidence="3 4">
    <name type="scientific">Deinococcus petrolearius</name>
    <dbReference type="NCBI Taxonomy" id="1751295"/>
    <lineage>
        <taxon>Bacteria</taxon>
        <taxon>Thermotogati</taxon>
        <taxon>Deinococcota</taxon>
        <taxon>Deinococci</taxon>
        <taxon>Deinococcales</taxon>
        <taxon>Deinococcaceae</taxon>
        <taxon>Deinococcus</taxon>
    </lineage>
</organism>
<evidence type="ECO:0000256" key="1">
    <source>
        <dbReference type="ARBA" id="ARBA00006295"/>
    </source>
</evidence>
<dbReference type="InterPro" id="IPR004437">
    <property type="entry name" value="ParB/RepB/Spo0J"/>
</dbReference>
<dbReference type="InterPro" id="IPR036086">
    <property type="entry name" value="ParB/Sulfiredoxin_sf"/>
</dbReference>
<dbReference type="Proteomes" id="UP001595979">
    <property type="component" value="Unassembled WGS sequence"/>
</dbReference>
<dbReference type="NCBIfam" id="TIGR00180">
    <property type="entry name" value="parB_part"/>
    <property type="match status" value="1"/>
</dbReference>
<evidence type="ECO:0000259" key="2">
    <source>
        <dbReference type="SMART" id="SM00470"/>
    </source>
</evidence>
<protein>
    <submittedName>
        <fullName evidence="3">ParB/RepB/Spo0J family partition protein</fullName>
    </submittedName>
</protein>
<dbReference type="SUPFAM" id="SSF110849">
    <property type="entry name" value="ParB/Sulfiredoxin"/>
    <property type="match status" value="1"/>
</dbReference>
<dbReference type="SMART" id="SM00470">
    <property type="entry name" value="ParB"/>
    <property type="match status" value="1"/>
</dbReference>
<dbReference type="SUPFAM" id="SSF109709">
    <property type="entry name" value="KorB DNA-binding domain-like"/>
    <property type="match status" value="1"/>
</dbReference>
<reference evidence="4" key="1">
    <citation type="journal article" date="2019" name="Int. J. Syst. Evol. Microbiol.">
        <title>The Global Catalogue of Microorganisms (GCM) 10K type strain sequencing project: providing services to taxonomists for standard genome sequencing and annotation.</title>
        <authorList>
            <consortium name="The Broad Institute Genomics Platform"/>
            <consortium name="The Broad Institute Genome Sequencing Center for Infectious Disease"/>
            <person name="Wu L."/>
            <person name="Ma J."/>
        </authorList>
    </citation>
    <scope>NUCLEOTIDE SEQUENCE [LARGE SCALE GENOMIC DNA]</scope>
    <source>
        <strain evidence="4">CGMCC 1.15053</strain>
    </source>
</reference>
<feature type="domain" description="ParB-like N-terminal" evidence="2">
    <location>
        <begin position="32"/>
        <end position="128"/>
    </location>
</feature>
<dbReference type="PANTHER" id="PTHR33375">
    <property type="entry name" value="CHROMOSOME-PARTITIONING PROTEIN PARB-RELATED"/>
    <property type="match status" value="1"/>
</dbReference>
<accession>A0ABW1DNY7</accession>
<proteinExistence type="inferred from homology"/>
<name>A0ABW1DNY7_9DEIO</name>
<sequence length="301" mass="33333">MTKKRSSGFPSAAGLTLGLDALADVMGTAQAQRLPLQQIAIQPGHNPRGQYDQQAFQPERLAGLTESVSKEGILQPIWVRSLGAQRYGLIAGERRYRAAQLAGLTEIPVLVFEADEERASLLALIENGQREELHLLDETFAGFKALEARTGLAGNDLINYLNQVRKGRAEDVHQVEQFLKEVFGTGLSVWVQFRAKVFALTPQELEAVWKGEMEFSVAVALTRLPEGEIRSALLEQALQEKLTATAVKELIEGEQTTSRSTFQEQISKMKKTLPKLSRLEGQRAKEAEKLLRQLEALLEGS</sequence>
<dbReference type="PANTHER" id="PTHR33375:SF7">
    <property type="entry name" value="CHROMOSOME 2-PARTITIONING PROTEIN PARB-RELATED"/>
    <property type="match status" value="1"/>
</dbReference>
<dbReference type="InterPro" id="IPR050336">
    <property type="entry name" value="Chromosome_partition/occlusion"/>
</dbReference>
<comment type="similarity">
    <text evidence="1">Belongs to the ParB family.</text>
</comment>
<dbReference type="EMBL" id="JBHSOH010000019">
    <property type="protein sequence ID" value="MFC5849321.1"/>
    <property type="molecule type" value="Genomic_DNA"/>
</dbReference>
<evidence type="ECO:0000313" key="3">
    <source>
        <dbReference type="EMBL" id="MFC5849321.1"/>
    </source>
</evidence>
<evidence type="ECO:0000313" key="4">
    <source>
        <dbReference type="Proteomes" id="UP001595979"/>
    </source>
</evidence>
<dbReference type="RefSeq" id="WP_014682861.1">
    <property type="nucleotide sequence ID" value="NZ_JBHSOH010000019.1"/>
</dbReference>
<dbReference type="Gene3D" id="3.90.1530.30">
    <property type="match status" value="1"/>
</dbReference>
<dbReference type="Pfam" id="PF02195">
    <property type="entry name" value="ParB_N"/>
    <property type="match status" value="1"/>
</dbReference>
<gene>
    <name evidence="3" type="ORF">ACFPQ6_13490</name>
</gene>
<dbReference type="Gene3D" id="1.10.10.2830">
    <property type="match status" value="1"/>
</dbReference>
<keyword evidence="4" id="KW-1185">Reference proteome</keyword>